<evidence type="ECO:0000313" key="17">
    <source>
        <dbReference type="EMBL" id="CDP36810.1"/>
    </source>
</evidence>
<reference evidence="17" key="2">
    <citation type="submission" date="2014-06" db="EMBL/GenBank/DDBJ databases">
        <title>The complete genome of Blastobotrys (Arxula) adeninivorans LS3 - a yeast of biotechnological interest.</title>
        <authorList>
            <person name="Kunze G."/>
            <person name="Gaillardin C."/>
            <person name="Czernicka M."/>
            <person name="Durrens P."/>
            <person name="Martin T."/>
            <person name="Boer E."/>
            <person name="Gabaldon T."/>
            <person name="Cruz J."/>
            <person name="Talla E."/>
            <person name="Marck C."/>
            <person name="Goffeau A."/>
            <person name="Barbe V."/>
            <person name="Baret P."/>
            <person name="Baronian K."/>
            <person name="Beier S."/>
            <person name="Bleykasten C."/>
            <person name="Bode R."/>
            <person name="Casaregola S."/>
            <person name="Despons L."/>
            <person name="Fairhead C."/>
            <person name="Giersberg M."/>
            <person name="Gierski P."/>
            <person name="Hahnel U."/>
            <person name="Hartmann A."/>
            <person name="Jankowska D."/>
            <person name="Jubin C."/>
            <person name="Jung P."/>
            <person name="Lafontaine I."/>
            <person name="Leh-Louis V."/>
            <person name="Lemaire M."/>
            <person name="Marcet-Houben M."/>
            <person name="Mascher M."/>
            <person name="Morel G."/>
            <person name="Richard G.-F."/>
            <person name="Riechen J."/>
            <person name="Sacerdot C."/>
            <person name="Sarkar A."/>
            <person name="Savel G."/>
            <person name="Schacherer J."/>
            <person name="Sherman D."/>
            <person name="Straub M.-L."/>
            <person name="Stein N."/>
            <person name="Thierry A."/>
            <person name="Trautwein-Schult A."/>
            <person name="Westhof E."/>
            <person name="Worch S."/>
            <person name="Dujon B."/>
            <person name="Souciet J.-L."/>
            <person name="Wincker P."/>
            <person name="Scholz U."/>
            <person name="Neuveglise N."/>
        </authorList>
    </citation>
    <scope>NUCLEOTIDE SEQUENCE</scope>
    <source>
        <strain evidence="17">LS3</strain>
    </source>
</reference>
<evidence type="ECO:0000256" key="4">
    <source>
        <dbReference type="ARBA" id="ARBA00017350"/>
    </source>
</evidence>
<dbReference type="Gene3D" id="2.30.30.40">
    <property type="entry name" value="SH3 Domains"/>
    <property type="match status" value="1"/>
</dbReference>
<dbReference type="InterPro" id="IPR035522">
    <property type="entry name" value="Sho1_SH3"/>
</dbReference>
<evidence type="ECO:0000256" key="11">
    <source>
        <dbReference type="ARBA" id="ARBA00029697"/>
    </source>
</evidence>
<dbReference type="EMBL" id="HG937692">
    <property type="protein sequence ID" value="CDP36810.1"/>
    <property type="molecule type" value="Genomic_DNA"/>
</dbReference>
<proteinExistence type="inferred from homology"/>
<dbReference type="InterPro" id="IPR036028">
    <property type="entry name" value="SH3-like_dom_sf"/>
</dbReference>
<evidence type="ECO:0000256" key="13">
    <source>
        <dbReference type="PROSITE-ProRule" id="PRU00192"/>
    </source>
</evidence>
<feature type="transmembrane region" description="Helical" evidence="15">
    <location>
        <begin position="119"/>
        <end position="139"/>
    </location>
</feature>
<feature type="region of interest" description="Disordered" evidence="14">
    <location>
        <begin position="210"/>
        <end position="238"/>
    </location>
</feature>
<evidence type="ECO:0000256" key="3">
    <source>
        <dbReference type="ARBA" id="ARBA00016255"/>
    </source>
</evidence>
<feature type="transmembrane region" description="Helical" evidence="15">
    <location>
        <begin position="20"/>
        <end position="45"/>
    </location>
</feature>
<keyword evidence="8 15" id="KW-1133">Transmembrane helix</keyword>
<sequence length="305" mass="33086">MSYINGPGRHGPAPYRRSSFSLAVIVGNPFTLSTISVAVICWIIALGGSIAADVSGKFPPFTWWGIVFQFLVIVGVIYAVGCSVLELYRVPLVAYLAVATVYTTNSTNNFVWNSTGADAAVAAGHILLSIINILWILYFGTTAEDVWLHGVVDSFAVYNAPSRGTSSFMPTHNNPFSDRDPGIGMDYRGAKTNSGDHPPMFTSAQLGGAFENTTADNGEGRESQQSPFRPASEAGQSDILTAPSEYPYRAKALYSYQASPDDANEISFEKGEILEVSDITGRWWQARRENGEVGICPSNYVQLER</sequence>
<dbReference type="PRINTS" id="PR00452">
    <property type="entry name" value="SH3DOMAIN"/>
</dbReference>
<dbReference type="PANTHER" id="PTHR15735:SF20">
    <property type="entry name" value="HIGH OSMOLARITY SIGNALING PROTEIN SHO1"/>
    <property type="match status" value="1"/>
</dbReference>
<protein>
    <recommendedName>
        <fullName evidence="4">High osmolarity signaling protein SHO1</fullName>
    </recommendedName>
    <alternativeName>
        <fullName evidence="3">High osmolarity signaling protein sho1</fullName>
    </alternativeName>
    <alternativeName>
        <fullName evidence="11 12">Osmosensor SHO1</fullName>
    </alternativeName>
</protein>
<evidence type="ECO:0000256" key="6">
    <source>
        <dbReference type="ARBA" id="ARBA00022475"/>
    </source>
</evidence>
<dbReference type="FunFam" id="2.30.30.40:FF:000213">
    <property type="entry name" value="High osmolarity signaling protein SHO1"/>
    <property type="match status" value="1"/>
</dbReference>
<accession>A0A060T6S2</accession>
<gene>
    <name evidence="17" type="ORF">GNLVRS02_ARAD1B21516g</name>
</gene>
<dbReference type="SMART" id="SM00326">
    <property type="entry name" value="SH3"/>
    <property type="match status" value="1"/>
</dbReference>
<keyword evidence="5 13" id="KW-0728">SH3 domain</keyword>
<dbReference type="GO" id="GO:0005886">
    <property type="term" value="C:plasma membrane"/>
    <property type="evidence" value="ECO:0007669"/>
    <property type="project" value="UniProtKB-SubCell"/>
</dbReference>
<dbReference type="PhylomeDB" id="A0A060T6S2"/>
<dbReference type="GO" id="GO:0030833">
    <property type="term" value="P:regulation of actin filament polymerization"/>
    <property type="evidence" value="ECO:0007669"/>
    <property type="project" value="TreeGrafter"/>
</dbReference>
<keyword evidence="10 15" id="KW-0472">Membrane</keyword>
<evidence type="ECO:0000256" key="2">
    <source>
        <dbReference type="ARBA" id="ARBA00009739"/>
    </source>
</evidence>
<evidence type="ECO:0000256" key="15">
    <source>
        <dbReference type="SAM" id="Phobius"/>
    </source>
</evidence>
<evidence type="ECO:0000256" key="10">
    <source>
        <dbReference type="ARBA" id="ARBA00023136"/>
    </source>
</evidence>
<evidence type="ECO:0000256" key="8">
    <source>
        <dbReference type="ARBA" id="ARBA00022989"/>
    </source>
</evidence>
<organism evidence="17">
    <name type="scientific">Blastobotrys adeninivorans</name>
    <name type="common">Yeast</name>
    <name type="synonym">Arxula adeninivorans</name>
    <dbReference type="NCBI Taxonomy" id="409370"/>
    <lineage>
        <taxon>Eukaryota</taxon>
        <taxon>Fungi</taxon>
        <taxon>Dikarya</taxon>
        <taxon>Ascomycota</taxon>
        <taxon>Saccharomycotina</taxon>
        <taxon>Dipodascomycetes</taxon>
        <taxon>Dipodascales</taxon>
        <taxon>Trichomonascaceae</taxon>
        <taxon>Blastobotrys</taxon>
    </lineage>
</organism>
<reference evidence="17" key="1">
    <citation type="submission" date="2014-02" db="EMBL/GenBank/DDBJ databases">
        <authorList>
            <person name="Genoscope - CEA"/>
        </authorList>
    </citation>
    <scope>NUCLEOTIDE SEQUENCE</scope>
    <source>
        <strain evidence="17">LS3</strain>
    </source>
</reference>
<dbReference type="SUPFAM" id="SSF50044">
    <property type="entry name" value="SH3-domain"/>
    <property type="match status" value="1"/>
</dbReference>
<dbReference type="PROSITE" id="PS50002">
    <property type="entry name" value="SH3"/>
    <property type="match status" value="1"/>
</dbReference>
<dbReference type="CDD" id="cd11855">
    <property type="entry name" value="SH3_Sho1p"/>
    <property type="match status" value="1"/>
</dbReference>
<evidence type="ECO:0000256" key="9">
    <source>
        <dbReference type="ARBA" id="ARBA00023016"/>
    </source>
</evidence>
<keyword evidence="6" id="KW-1003">Cell membrane</keyword>
<feature type="transmembrane region" description="Helical" evidence="15">
    <location>
        <begin position="61"/>
        <end position="80"/>
    </location>
</feature>
<evidence type="ECO:0000256" key="12">
    <source>
        <dbReference type="ARBA" id="ARBA00030785"/>
    </source>
</evidence>
<dbReference type="PANTHER" id="PTHR15735">
    <property type="entry name" value="FCH AND DOUBLE SH3 DOMAINS PROTEIN"/>
    <property type="match status" value="1"/>
</dbReference>
<comment type="subcellular location">
    <subcellularLocation>
        <location evidence="1">Cell membrane</location>
        <topology evidence="1">Multi-pass membrane protein</topology>
    </subcellularLocation>
</comment>
<evidence type="ECO:0000256" key="14">
    <source>
        <dbReference type="SAM" id="MobiDB-lite"/>
    </source>
</evidence>
<feature type="transmembrane region" description="Helical" evidence="15">
    <location>
        <begin position="87"/>
        <end position="104"/>
    </location>
</feature>
<dbReference type="InterPro" id="IPR001452">
    <property type="entry name" value="SH3_domain"/>
</dbReference>
<name>A0A060T6S2_BLAAD</name>
<comment type="similarity">
    <text evidence="2">Belongs to the SHO1 family.</text>
</comment>
<feature type="domain" description="SH3" evidence="16">
    <location>
        <begin position="245"/>
        <end position="305"/>
    </location>
</feature>
<evidence type="ECO:0000256" key="7">
    <source>
        <dbReference type="ARBA" id="ARBA00022692"/>
    </source>
</evidence>
<dbReference type="GO" id="GO:0007232">
    <property type="term" value="P:osmosensory signaling pathway via Sho1 osmosensor"/>
    <property type="evidence" value="ECO:0007669"/>
    <property type="project" value="UniProtKB-ARBA"/>
</dbReference>
<keyword evidence="9" id="KW-0346">Stress response</keyword>
<evidence type="ECO:0000256" key="1">
    <source>
        <dbReference type="ARBA" id="ARBA00004651"/>
    </source>
</evidence>
<dbReference type="Pfam" id="PF00018">
    <property type="entry name" value="SH3_1"/>
    <property type="match status" value="1"/>
</dbReference>
<evidence type="ECO:0000256" key="5">
    <source>
        <dbReference type="ARBA" id="ARBA00022443"/>
    </source>
</evidence>
<dbReference type="AlphaFoldDB" id="A0A060T6S2"/>
<evidence type="ECO:0000259" key="16">
    <source>
        <dbReference type="PROSITE" id="PS50002"/>
    </source>
</evidence>
<keyword evidence="7 15" id="KW-0812">Transmembrane</keyword>